<proteinExistence type="predicted"/>
<dbReference type="EMBL" id="NIVC01000868">
    <property type="protein sequence ID" value="PAA75675.1"/>
    <property type="molecule type" value="Genomic_DNA"/>
</dbReference>
<evidence type="ECO:0000313" key="5">
    <source>
        <dbReference type="Proteomes" id="UP000215902"/>
    </source>
</evidence>
<dbReference type="Proteomes" id="UP000215902">
    <property type="component" value="Unassembled WGS sequence"/>
</dbReference>
<evidence type="ECO:0000256" key="1">
    <source>
        <dbReference type="SAM" id="MobiDB-lite"/>
    </source>
</evidence>
<feature type="compositionally biased region" description="Low complexity" evidence="1">
    <location>
        <begin position="95"/>
        <end position="105"/>
    </location>
</feature>
<protein>
    <recommendedName>
        <fullName evidence="6">Selenoprotein S</fullName>
    </recommendedName>
</protein>
<comment type="caution">
    <text evidence="3">The sequence shown here is derived from an EMBL/GenBank/DDBJ whole genome shotgun (WGS) entry which is preliminary data.</text>
</comment>
<feature type="region of interest" description="Disordered" evidence="1">
    <location>
        <begin position="83"/>
        <end position="133"/>
    </location>
</feature>
<accession>A0A267DCQ7</accession>
<evidence type="ECO:0000256" key="2">
    <source>
        <dbReference type="SAM" id="Phobius"/>
    </source>
</evidence>
<feature type="transmembrane region" description="Helical" evidence="2">
    <location>
        <begin position="12"/>
        <end position="31"/>
    </location>
</feature>
<evidence type="ECO:0000313" key="4">
    <source>
        <dbReference type="EMBL" id="PAA75675.1"/>
    </source>
</evidence>
<name>A0A267DCQ7_9PLAT</name>
<sequence length="133" mass="14043">SNPAMLNAAADFLATYGWPLLIGVCAAAFIYSRYVRPAAAAAAQRARAAAAKRSDSAADSEEFAVRQARVAEARERQLRQLQLDAEQREAKQVEATAANSASASAGYVPGQPGRNRRSLLKYTGDEADAVSAA</sequence>
<reference evidence="3 5" key="1">
    <citation type="submission" date="2017-06" db="EMBL/GenBank/DDBJ databases">
        <title>A platform for efficient transgenesis in Macrostomum lignano, a flatworm model organism for stem cell research.</title>
        <authorList>
            <person name="Berezikov E."/>
        </authorList>
    </citation>
    <scope>NUCLEOTIDE SEQUENCE [LARGE SCALE GENOMIC DNA]</scope>
    <source>
        <strain evidence="3">DV1</strain>
        <tissue evidence="3">Whole organism</tissue>
    </source>
</reference>
<dbReference type="EMBL" id="NIVC01004618">
    <property type="protein sequence ID" value="PAA46995.1"/>
    <property type="molecule type" value="Genomic_DNA"/>
</dbReference>
<evidence type="ECO:0000313" key="3">
    <source>
        <dbReference type="EMBL" id="PAA46995.1"/>
    </source>
</evidence>
<keyword evidence="2" id="KW-0472">Membrane</keyword>
<keyword evidence="2" id="KW-0812">Transmembrane</keyword>
<dbReference type="AlphaFoldDB" id="A0A267DCQ7"/>
<evidence type="ECO:0008006" key="6">
    <source>
        <dbReference type="Google" id="ProtNLM"/>
    </source>
</evidence>
<feature type="non-terminal residue" evidence="3">
    <location>
        <position position="1"/>
    </location>
</feature>
<organism evidence="3 5">
    <name type="scientific">Macrostomum lignano</name>
    <dbReference type="NCBI Taxonomy" id="282301"/>
    <lineage>
        <taxon>Eukaryota</taxon>
        <taxon>Metazoa</taxon>
        <taxon>Spiralia</taxon>
        <taxon>Lophotrochozoa</taxon>
        <taxon>Platyhelminthes</taxon>
        <taxon>Rhabditophora</taxon>
        <taxon>Macrostomorpha</taxon>
        <taxon>Macrostomida</taxon>
        <taxon>Macrostomidae</taxon>
        <taxon>Macrostomum</taxon>
    </lineage>
</organism>
<gene>
    <name evidence="4" type="ORF">BOX15_Mlig002776g1</name>
    <name evidence="3" type="ORF">BOX15_Mlig028890g5</name>
</gene>
<keyword evidence="2" id="KW-1133">Transmembrane helix</keyword>
<keyword evidence="5" id="KW-1185">Reference proteome</keyword>